<dbReference type="InterPro" id="IPR051908">
    <property type="entry name" value="Ribosomal_N-acetyltransferase"/>
</dbReference>
<dbReference type="PROSITE" id="PS51186">
    <property type="entry name" value="GNAT"/>
    <property type="match status" value="1"/>
</dbReference>
<sequence length="200" mass="22181">MLTPSFATYPELETERFRMRQPRLEDAAELAAIYEHPEVARYLLYGTTGGEPKMREKLTRDLESAGRGEGFRWVLCARTGDVPLGTVGLFNWSSRDRRAEVGYVLGMPLWGQGVMKELMPTVLHFGFARMGLHRIEARLDPRNVASQRVLTRAGFQQEGILRDNNAGPEGFTDTALLSLLEGEWSRAAGAAEGGSNPVLA</sequence>
<dbReference type="PANTHER" id="PTHR43441:SF11">
    <property type="entry name" value="RIBOSOMAL-PROTEIN-SERINE ACETYLTRANSFERASE"/>
    <property type="match status" value="1"/>
</dbReference>
<reference evidence="3" key="1">
    <citation type="submission" date="2018-09" db="EMBL/GenBank/DDBJ databases">
        <authorList>
            <person name="Livingstone P.G."/>
            <person name="Whitworth D.E."/>
        </authorList>
    </citation>
    <scope>NUCLEOTIDE SEQUENCE [LARGE SCALE GENOMIC DNA]</scope>
    <source>
        <strain evidence="3">CA051B</strain>
    </source>
</reference>
<evidence type="ECO:0000313" key="2">
    <source>
        <dbReference type="EMBL" id="RKH65867.1"/>
    </source>
</evidence>
<proteinExistence type="predicted"/>
<dbReference type="SUPFAM" id="SSF55729">
    <property type="entry name" value="Acyl-CoA N-acyltransferases (Nat)"/>
    <property type="match status" value="1"/>
</dbReference>
<evidence type="ECO:0000259" key="1">
    <source>
        <dbReference type="PROSITE" id="PS51186"/>
    </source>
</evidence>
<dbReference type="PANTHER" id="PTHR43441">
    <property type="entry name" value="RIBOSOMAL-PROTEIN-SERINE ACETYLTRANSFERASE"/>
    <property type="match status" value="1"/>
</dbReference>
<dbReference type="GO" id="GO:0008999">
    <property type="term" value="F:protein-N-terminal-alanine acetyltransferase activity"/>
    <property type="evidence" value="ECO:0007669"/>
    <property type="project" value="TreeGrafter"/>
</dbReference>
<dbReference type="InterPro" id="IPR000182">
    <property type="entry name" value="GNAT_dom"/>
</dbReference>
<dbReference type="Gene3D" id="3.40.630.30">
    <property type="match status" value="1"/>
</dbReference>
<dbReference type="AlphaFoldDB" id="A0A3A8QB46"/>
<dbReference type="Proteomes" id="UP000272888">
    <property type="component" value="Unassembled WGS sequence"/>
</dbReference>
<dbReference type="InterPro" id="IPR016181">
    <property type="entry name" value="Acyl_CoA_acyltransferase"/>
</dbReference>
<dbReference type="GO" id="GO:1990189">
    <property type="term" value="F:protein N-terminal-serine acetyltransferase activity"/>
    <property type="evidence" value="ECO:0007669"/>
    <property type="project" value="TreeGrafter"/>
</dbReference>
<keyword evidence="2" id="KW-0808">Transferase</keyword>
<organism evidence="2 3">
    <name type="scientific">Corallococcus llansteffanensis</name>
    <dbReference type="NCBI Taxonomy" id="2316731"/>
    <lineage>
        <taxon>Bacteria</taxon>
        <taxon>Pseudomonadati</taxon>
        <taxon>Myxococcota</taxon>
        <taxon>Myxococcia</taxon>
        <taxon>Myxococcales</taxon>
        <taxon>Cystobacterineae</taxon>
        <taxon>Myxococcaceae</taxon>
        <taxon>Corallococcus</taxon>
    </lineage>
</organism>
<protein>
    <submittedName>
        <fullName evidence="2">N-acetyltransferase</fullName>
    </submittedName>
</protein>
<feature type="domain" description="N-acetyltransferase" evidence="1">
    <location>
        <begin position="17"/>
        <end position="174"/>
    </location>
</feature>
<dbReference type="RefSeq" id="WP_120642304.1">
    <property type="nucleotide sequence ID" value="NZ_RAWB01000033.1"/>
</dbReference>
<comment type="caution">
    <text evidence="2">The sequence shown here is derived from an EMBL/GenBank/DDBJ whole genome shotgun (WGS) entry which is preliminary data.</text>
</comment>
<accession>A0A3A8QB46</accession>
<evidence type="ECO:0000313" key="3">
    <source>
        <dbReference type="Proteomes" id="UP000272888"/>
    </source>
</evidence>
<dbReference type="EMBL" id="RAWB01000033">
    <property type="protein sequence ID" value="RKH65867.1"/>
    <property type="molecule type" value="Genomic_DNA"/>
</dbReference>
<dbReference type="Pfam" id="PF13302">
    <property type="entry name" value="Acetyltransf_3"/>
    <property type="match status" value="1"/>
</dbReference>
<dbReference type="GO" id="GO:0005737">
    <property type="term" value="C:cytoplasm"/>
    <property type="evidence" value="ECO:0007669"/>
    <property type="project" value="TreeGrafter"/>
</dbReference>
<gene>
    <name evidence="2" type="ORF">D7V93_05230</name>
</gene>
<keyword evidence="3" id="KW-1185">Reference proteome</keyword>
<name>A0A3A8QB46_9BACT</name>